<accession>A0A0D3I9A0</accession>
<dbReference type="SUPFAM" id="SSF51735">
    <property type="entry name" value="NAD(P)-binding Rossmann-fold domains"/>
    <property type="match status" value="1"/>
</dbReference>
<dbReference type="InterPro" id="IPR001509">
    <property type="entry name" value="Epimerase_deHydtase"/>
</dbReference>
<keyword evidence="3" id="KW-1185">Reference proteome</keyword>
<dbReference type="InterPro" id="IPR036291">
    <property type="entry name" value="NAD(P)-bd_dom_sf"/>
</dbReference>
<organism evidence="2 3">
    <name type="scientific">Emiliania huxleyi (strain CCMP1516)</name>
    <dbReference type="NCBI Taxonomy" id="280463"/>
    <lineage>
        <taxon>Eukaryota</taxon>
        <taxon>Haptista</taxon>
        <taxon>Haptophyta</taxon>
        <taxon>Prymnesiophyceae</taxon>
        <taxon>Isochrysidales</taxon>
        <taxon>Noelaerhabdaceae</taxon>
        <taxon>Emiliania</taxon>
    </lineage>
</organism>
<name>A0A0D3I9A0_EMIH1</name>
<reference evidence="2" key="2">
    <citation type="submission" date="2024-10" db="UniProtKB">
        <authorList>
            <consortium name="EnsemblProtists"/>
        </authorList>
    </citation>
    <scope>IDENTIFICATION</scope>
</reference>
<dbReference type="KEGG" id="ehx:EMIHUDRAFT_48539"/>
<proteinExistence type="predicted"/>
<evidence type="ECO:0000313" key="2">
    <source>
        <dbReference type="EnsemblProtists" id="EOD07835"/>
    </source>
</evidence>
<dbReference type="HOGENOM" id="CLU_2504727_0_0_1"/>
<evidence type="ECO:0000313" key="3">
    <source>
        <dbReference type="Proteomes" id="UP000013827"/>
    </source>
</evidence>
<dbReference type="Gene3D" id="3.40.50.720">
    <property type="entry name" value="NAD(P)-binding Rossmann-like Domain"/>
    <property type="match status" value="1"/>
</dbReference>
<dbReference type="PANTHER" id="PTHR43238:SF1">
    <property type="entry name" value="GDP-L-FUCOSE SYNTHASE"/>
    <property type="match status" value="1"/>
</dbReference>
<dbReference type="eggNOG" id="KOG1431">
    <property type="taxonomic scope" value="Eukaryota"/>
</dbReference>
<protein>
    <recommendedName>
        <fullName evidence="1">NAD-dependent epimerase/dehydratase domain-containing protein</fullName>
    </recommendedName>
</protein>
<dbReference type="PaxDb" id="2903-EOD07835"/>
<dbReference type="AlphaFoldDB" id="A0A0D3I9A0"/>
<dbReference type="Proteomes" id="UP000013827">
    <property type="component" value="Unassembled WGS sequence"/>
</dbReference>
<sequence length="86" mass="9919">ESTRLAYEKHRPTHVIHLAAMVGGLFKNMSHKVEFWQQNVAINDNVMHWAKEYKVQKLVSCLSTCIFPDKTSYPIDETMIHSGPPH</sequence>
<dbReference type="PANTHER" id="PTHR43238">
    <property type="entry name" value="GDP-L-FUCOSE SYNTHASE"/>
    <property type="match status" value="1"/>
</dbReference>
<dbReference type="STRING" id="2903.R1CZL4"/>
<dbReference type="GO" id="GO:0050577">
    <property type="term" value="F:GDP-L-fucose synthase activity"/>
    <property type="evidence" value="ECO:0007669"/>
    <property type="project" value="TreeGrafter"/>
</dbReference>
<dbReference type="Pfam" id="PF01370">
    <property type="entry name" value="Epimerase"/>
    <property type="match status" value="1"/>
</dbReference>
<reference evidence="3" key="1">
    <citation type="journal article" date="2013" name="Nature">
        <title>Pan genome of the phytoplankton Emiliania underpins its global distribution.</title>
        <authorList>
            <person name="Read B.A."/>
            <person name="Kegel J."/>
            <person name="Klute M.J."/>
            <person name="Kuo A."/>
            <person name="Lefebvre S.C."/>
            <person name="Maumus F."/>
            <person name="Mayer C."/>
            <person name="Miller J."/>
            <person name="Monier A."/>
            <person name="Salamov A."/>
            <person name="Young J."/>
            <person name="Aguilar M."/>
            <person name="Claverie J.M."/>
            <person name="Frickenhaus S."/>
            <person name="Gonzalez K."/>
            <person name="Herman E.K."/>
            <person name="Lin Y.C."/>
            <person name="Napier J."/>
            <person name="Ogata H."/>
            <person name="Sarno A.F."/>
            <person name="Shmutz J."/>
            <person name="Schroeder D."/>
            <person name="de Vargas C."/>
            <person name="Verret F."/>
            <person name="von Dassow P."/>
            <person name="Valentin K."/>
            <person name="Van de Peer Y."/>
            <person name="Wheeler G."/>
            <person name="Dacks J.B."/>
            <person name="Delwiche C.F."/>
            <person name="Dyhrman S.T."/>
            <person name="Glockner G."/>
            <person name="John U."/>
            <person name="Richards T."/>
            <person name="Worden A.Z."/>
            <person name="Zhang X."/>
            <person name="Grigoriev I.V."/>
            <person name="Allen A.E."/>
            <person name="Bidle K."/>
            <person name="Borodovsky M."/>
            <person name="Bowler C."/>
            <person name="Brownlee C."/>
            <person name="Cock J.M."/>
            <person name="Elias M."/>
            <person name="Gladyshev V.N."/>
            <person name="Groth M."/>
            <person name="Guda C."/>
            <person name="Hadaegh A."/>
            <person name="Iglesias-Rodriguez M.D."/>
            <person name="Jenkins J."/>
            <person name="Jones B.M."/>
            <person name="Lawson T."/>
            <person name="Leese F."/>
            <person name="Lindquist E."/>
            <person name="Lobanov A."/>
            <person name="Lomsadze A."/>
            <person name="Malik S.B."/>
            <person name="Marsh M.E."/>
            <person name="Mackinder L."/>
            <person name="Mock T."/>
            <person name="Mueller-Roeber B."/>
            <person name="Pagarete A."/>
            <person name="Parker M."/>
            <person name="Probert I."/>
            <person name="Quesneville H."/>
            <person name="Raines C."/>
            <person name="Rensing S.A."/>
            <person name="Riano-Pachon D.M."/>
            <person name="Richier S."/>
            <person name="Rokitta S."/>
            <person name="Shiraiwa Y."/>
            <person name="Soanes D.M."/>
            <person name="van der Giezen M."/>
            <person name="Wahlund T.M."/>
            <person name="Williams B."/>
            <person name="Wilson W."/>
            <person name="Wolfe G."/>
            <person name="Wurch L.L."/>
        </authorList>
    </citation>
    <scope>NUCLEOTIDE SEQUENCE</scope>
</reference>
<dbReference type="RefSeq" id="XP_005760264.1">
    <property type="nucleotide sequence ID" value="XM_005760207.1"/>
</dbReference>
<evidence type="ECO:0000259" key="1">
    <source>
        <dbReference type="Pfam" id="PF01370"/>
    </source>
</evidence>
<dbReference type="GeneID" id="17253986"/>
<dbReference type="EnsemblProtists" id="EOD07835">
    <property type="protein sequence ID" value="EOD07835"/>
    <property type="gene ID" value="EMIHUDRAFT_48539"/>
</dbReference>
<feature type="domain" description="NAD-dependent epimerase/dehydratase" evidence="1">
    <location>
        <begin position="7"/>
        <end position="84"/>
    </location>
</feature>